<dbReference type="STRING" id="4097.A0A1S3Z8Q6"/>
<gene>
    <name evidence="2" type="primary">LOC107784208</name>
</gene>
<dbReference type="RefSeq" id="XP_016460778.1">
    <property type="nucleotide sequence ID" value="XM_016605292.1"/>
</dbReference>
<protein>
    <submittedName>
        <fullName evidence="2">Uncharacterized mitochondrial protein AtMg00820-like</fullName>
    </submittedName>
</protein>
<accession>A0A1S3Z8Q6</accession>
<organism evidence="2">
    <name type="scientific">Nicotiana tabacum</name>
    <name type="common">Common tobacco</name>
    <dbReference type="NCBI Taxonomy" id="4097"/>
    <lineage>
        <taxon>Eukaryota</taxon>
        <taxon>Viridiplantae</taxon>
        <taxon>Streptophyta</taxon>
        <taxon>Embryophyta</taxon>
        <taxon>Tracheophyta</taxon>
        <taxon>Spermatophyta</taxon>
        <taxon>Magnoliopsida</taxon>
        <taxon>eudicotyledons</taxon>
        <taxon>Gunneridae</taxon>
        <taxon>Pentapetalae</taxon>
        <taxon>asterids</taxon>
        <taxon>lamiids</taxon>
        <taxon>Solanales</taxon>
        <taxon>Solanaceae</taxon>
        <taxon>Nicotianoideae</taxon>
        <taxon>Nicotianeae</taxon>
        <taxon>Nicotiana</taxon>
    </lineage>
</organism>
<dbReference type="OMA" id="AISHSCK"/>
<proteinExistence type="predicted"/>
<feature type="domain" description="Reverse transcriptase Ty1/copia-type" evidence="1">
    <location>
        <begin position="11"/>
        <end position="85"/>
    </location>
</feature>
<dbReference type="KEGG" id="nta:107784208"/>
<dbReference type="OrthoDB" id="1284937at2759"/>
<dbReference type="Pfam" id="PF07727">
    <property type="entry name" value="RVT_2"/>
    <property type="match status" value="1"/>
</dbReference>
<evidence type="ECO:0000259" key="1">
    <source>
        <dbReference type="Pfam" id="PF07727"/>
    </source>
</evidence>
<dbReference type="InterPro" id="IPR013103">
    <property type="entry name" value="RVT_2"/>
</dbReference>
<reference evidence="2" key="1">
    <citation type="submission" date="2025-08" db="UniProtKB">
        <authorList>
            <consortium name="RefSeq"/>
        </authorList>
    </citation>
    <scope>IDENTIFICATION</scope>
</reference>
<dbReference type="AlphaFoldDB" id="A0A1S3Z8Q6"/>
<sequence>MVDEFNALLENQTWVLVPYNPNISLVSCKWIYRIQYNLDGSIERYKARLVAQGFHQQSGIDYYETFSHVIHATTVRIVLSLAISHSCKSDSSMFILRINLSVLILLL</sequence>
<evidence type="ECO:0000313" key="2">
    <source>
        <dbReference type="RefSeq" id="XP_016460778.1"/>
    </source>
</evidence>
<dbReference type="PaxDb" id="4097-A0A1S3Z8Q6"/>
<name>A0A1S3Z8Q6_TOBAC</name>